<keyword evidence="2" id="KW-1185">Reference proteome</keyword>
<evidence type="ECO:0000313" key="2">
    <source>
        <dbReference type="Proteomes" id="UP001307889"/>
    </source>
</evidence>
<dbReference type="EMBL" id="AP028914">
    <property type="protein sequence ID" value="BES95140.1"/>
    <property type="molecule type" value="Genomic_DNA"/>
</dbReference>
<name>A0ABN7ASF5_9HEMI</name>
<reference evidence="1 2" key="1">
    <citation type="submission" date="2023-09" db="EMBL/GenBank/DDBJ databases">
        <title>Nesidiocoris tenuis whole genome shotgun sequence.</title>
        <authorList>
            <person name="Shibata T."/>
            <person name="Shimoda M."/>
            <person name="Kobayashi T."/>
            <person name="Uehara T."/>
        </authorList>
    </citation>
    <scope>NUCLEOTIDE SEQUENCE [LARGE SCALE GENOMIC DNA]</scope>
    <source>
        <strain evidence="1 2">Japan</strain>
    </source>
</reference>
<accession>A0ABN7ASF5</accession>
<gene>
    <name evidence="1" type="ORF">NTJ_07949</name>
</gene>
<proteinExistence type="predicted"/>
<sequence length="87" mass="10131">MATHVVSAAVVAALFLEESSEEEETWQASRQHATLARTLRDRPDPFDIPERQFRWLWHGNRRKSSNPSLWCRPIPFCGMWLAPTICH</sequence>
<dbReference type="Proteomes" id="UP001307889">
    <property type="component" value="Chromosome 6"/>
</dbReference>
<evidence type="ECO:0000313" key="1">
    <source>
        <dbReference type="EMBL" id="BES95140.1"/>
    </source>
</evidence>
<organism evidence="1 2">
    <name type="scientific">Nesidiocoris tenuis</name>
    <dbReference type="NCBI Taxonomy" id="355587"/>
    <lineage>
        <taxon>Eukaryota</taxon>
        <taxon>Metazoa</taxon>
        <taxon>Ecdysozoa</taxon>
        <taxon>Arthropoda</taxon>
        <taxon>Hexapoda</taxon>
        <taxon>Insecta</taxon>
        <taxon>Pterygota</taxon>
        <taxon>Neoptera</taxon>
        <taxon>Paraneoptera</taxon>
        <taxon>Hemiptera</taxon>
        <taxon>Heteroptera</taxon>
        <taxon>Panheteroptera</taxon>
        <taxon>Cimicomorpha</taxon>
        <taxon>Miridae</taxon>
        <taxon>Dicyphina</taxon>
        <taxon>Nesidiocoris</taxon>
    </lineage>
</organism>
<protein>
    <submittedName>
        <fullName evidence="1">Uncharacterized protein</fullName>
    </submittedName>
</protein>